<feature type="compositionally biased region" description="Basic and acidic residues" evidence="1">
    <location>
        <begin position="327"/>
        <end position="339"/>
    </location>
</feature>
<dbReference type="HOGENOM" id="CLU_055821_0_0_11"/>
<name>G4CZI4_9ACTN</name>
<dbReference type="PATRIC" id="fig|997355.3.peg.1827"/>
<proteinExistence type="predicted"/>
<dbReference type="EMBL" id="AGBA01000015">
    <property type="protein sequence ID" value="EGY76903.1"/>
    <property type="molecule type" value="Genomic_DNA"/>
</dbReference>
<dbReference type="AlphaFoldDB" id="G4CZI4"/>
<dbReference type="Proteomes" id="UP000005332">
    <property type="component" value="Unassembled WGS sequence"/>
</dbReference>
<reference evidence="2 3" key="1">
    <citation type="submission" date="2011-06" db="EMBL/GenBank/DDBJ databases">
        <authorList>
            <person name="Muzny D."/>
            <person name="Qin X."/>
            <person name="Deng J."/>
            <person name="Jiang H."/>
            <person name="Liu Y."/>
            <person name="Qu J."/>
            <person name="Song X.-Z."/>
            <person name="Zhang L."/>
            <person name="Thornton R."/>
            <person name="Coyle M."/>
            <person name="Francisco L."/>
            <person name="Jackson L."/>
            <person name="Javaid M."/>
            <person name="Korchina V."/>
            <person name="Kovar C."/>
            <person name="Mata R."/>
            <person name="Mathew T."/>
            <person name="Ngo R."/>
            <person name="Nguyen L."/>
            <person name="Nguyen N."/>
            <person name="Okwuonu G."/>
            <person name="Ongeri F."/>
            <person name="Pham C."/>
            <person name="Simmons D."/>
            <person name="Wilczek-Boney K."/>
            <person name="Hale W."/>
            <person name="Jakkamsetti A."/>
            <person name="Pham P."/>
            <person name="Ruth R."/>
            <person name="San Lucas F."/>
            <person name="Warren J."/>
            <person name="Zhang J."/>
            <person name="Zhao Z."/>
            <person name="Zhou C."/>
            <person name="Zhu D."/>
            <person name="Lee S."/>
            <person name="Bess C."/>
            <person name="Blankenburg K."/>
            <person name="Forbes L."/>
            <person name="Fu Q."/>
            <person name="Gubbala S."/>
            <person name="Hirani K."/>
            <person name="Jayaseelan J.C."/>
            <person name="Lara F."/>
            <person name="Munidasa M."/>
            <person name="Palculict T."/>
            <person name="Patil S."/>
            <person name="Pu L.-L."/>
            <person name="Saada N."/>
            <person name="Tang L."/>
            <person name="Weissenberger G."/>
            <person name="Zhu Y."/>
            <person name="Hemphill L."/>
            <person name="Shang Y."/>
            <person name="Youmans B."/>
            <person name="Ayvaz T."/>
            <person name="Ross M."/>
            <person name="Santibanez J."/>
            <person name="Aqrawi P."/>
            <person name="Gross S."/>
            <person name="Joshi V."/>
            <person name="Fowler G."/>
            <person name="Nazareth L."/>
            <person name="Reid J."/>
            <person name="Worley K."/>
            <person name="Petrosino J."/>
            <person name="Highlander S."/>
            <person name="Gibbs R."/>
        </authorList>
    </citation>
    <scope>NUCLEOTIDE SEQUENCE [LARGE SCALE GENOMIC DNA]</scope>
    <source>
        <strain evidence="2 3">ATCC 25577</strain>
    </source>
</reference>
<dbReference type="PIRSF" id="PIRSF028754">
    <property type="entry name" value="UCP028754"/>
    <property type="match status" value="1"/>
</dbReference>
<evidence type="ECO:0008006" key="4">
    <source>
        <dbReference type="Google" id="ProtNLM"/>
    </source>
</evidence>
<keyword evidence="3" id="KW-1185">Reference proteome</keyword>
<comment type="caution">
    <text evidence="2">The sequence shown here is derived from an EMBL/GenBank/DDBJ whole genome shotgun (WGS) entry which is preliminary data.</text>
</comment>
<protein>
    <recommendedName>
        <fullName evidence="4">PAC2 family protein</fullName>
    </recommendedName>
</protein>
<dbReference type="InterPro" id="IPR008492">
    <property type="entry name" value="Rv2714-like"/>
</dbReference>
<dbReference type="Gene3D" id="1.10.287.100">
    <property type="match status" value="1"/>
</dbReference>
<dbReference type="InterPro" id="IPR019151">
    <property type="entry name" value="Proteasome_assmbl_chaperone_2"/>
</dbReference>
<dbReference type="SUPFAM" id="SSF159659">
    <property type="entry name" value="Cgl1923-like"/>
    <property type="match status" value="1"/>
</dbReference>
<sequence>MDQQSDRFRWHPGIVGPDQEVSALITLVQSFNDTGRVQARVRDAIFTELPHHELGEFDIDFLLDHRDSRQPIIFDTDHFEGYERPRLVLHEVTDQLGQAFLVLDGPEPALGWETLVSSLTNLVDSMGIRLTVITDSIPVPTPHTRPAMVTRWASRPELILGSTSPFGRVQVPASFPVVLGQRLGETNHAVIGLASHVPHYLADLDYPESARALVEALRGATGLALPINALAMAAKTVRAEIDTQVNGSEELKTMLHALEEQYDSRVAQRELGTTEVTVPDAEDIGAEVEDFLRSIDDGDDHEDDSRSDDNPSGPRRGNDGDADDDTPDYRPRRGGDSDG</sequence>
<dbReference type="Gene3D" id="3.40.50.10900">
    <property type="entry name" value="PAC-like subunit"/>
    <property type="match status" value="1"/>
</dbReference>
<gene>
    <name evidence="2" type="ORF">HMPREF9153_1856</name>
</gene>
<dbReference type="GeneID" id="29843144"/>
<dbReference type="Pfam" id="PF09754">
    <property type="entry name" value="PAC2"/>
    <property type="match status" value="1"/>
</dbReference>
<evidence type="ECO:0000256" key="1">
    <source>
        <dbReference type="SAM" id="MobiDB-lite"/>
    </source>
</evidence>
<accession>G4CZI4</accession>
<feature type="region of interest" description="Disordered" evidence="1">
    <location>
        <begin position="294"/>
        <end position="339"/>
    </location>
</feature>
<dbReference type="InterPro" id="IPR038389">
    <property type="entry name" value="PSMG2_sf"/>
</dbReference>
<dbReference type="RefSeq" id="WP_004811397.1">
    <property type="nucleotide sequence ID" value="NZ_JH165054.1"/>
</dbReference>
<evidence type="ECO:0000313" key="3">
    <source>
        <dbReference type="Proteomes" id="UP000005332"/>
    </source>
</evidence>
<evidence type="ECO:0000313" key="2">
    <source>
        <dbReference type="EMBL" id="EGY76903.1"/>
    </source>
</evidence>
<organism evidence="2 3">
    <name type="scientific">Cutibacterium avidum ATCC 25577</name>
    <dbReference type="NCBI Taxonomy" id="997355"/>
    <lineage>
        <taxon>Bacteria</taxon>
        <taxon>Bacillati</taxon>
        <taxon>Actinomycetota</taxon>
        <taxon>Actinomycetes</taxon>
        <taxon>Propionibacteriales</taxon>
        <taxon>Propionibacteriaceae</taxon>
        <taxon>Cutibacterium</taxon>
    </lineage>
</organism>